<name>A0ABY8WVT0_9BACT</name>
<protein>
    <submittedName>
        <fullName evidence="4">Magnesium chelatase</fullName>
    </submittedName>
</protein>
<feature type="region of interest" description="Disordered" evidence="2">
    <location>
        <begin position="268"/>
        <end position="292"/>
    </location>
</feature>
<dbReference type="Pfam" id="PF13541">
    <property type="entry name" value="ChlI"/>
    <property type="match status" value="1"/>
</dbReference>
<evidence type="ECO:0000256" key="2">
    <source>
        <dbReference type="SAM" id="MobiDB-lite"/>
    </source>
</evidence>
<dbReference type="InterPro" id="IPR025158">
    <property type="entry name" value="Mg_chelat-rel_C"/>
</dbReference>
<dbReference type="InterPro" id="IPR000523">
    <property type="entry name" value="Mg_chelatse_chII-like_cat_dom"/>
</dbReference>
<dbReference type="InterPro" id="IPR045006">
    <property type="entry name" value="CHLI-like"/>
</dbReference>
<sequence length="506" mass="54808">MGMFAKVLTAAPIGFDGSVVEVESDATKGLPGIQIVGLGNKAIDEAKERVKSAISNSLLEYPAKRITVNLAPAELPKDGTHYDLPIALAILLSSGQLAQTDIANSLFAGELALDGSIRPTSGAISIIEIARNAHVKTIYLPTKNAEQAALVADITIIPVDSLKQLYLHLKKESLITPIQRTASPVHHNSTSNDSTTLDDILGQEQAKRALVIAAAGHHNLLLSGTPGAGKSMLAKTLPSLLPPLSINEQLEVTKLYSLEGSATDNIITTRPFRSPHHTASRTSLMGGGPRPKPGEISLAHLGVLYLDEIPEFTRSTLESLRQPLEDHIVTVTRSGGRATYPANFMLVATMNPCPCGYYGDTARECTCSVTQIEHYQKRLSGPLLDRIDLTVHVSRISNDSLLSSNSSSKNQQSLAKKMIQNAINIQNNRYNRSGKYNNNLTNREISRFAKLNNESTILLRKASDALKLSPRGYFKVIRVARTIADLDSSDNITASHIAEALQYRQM</sequence>
<proteinExistence type="inferred from homology"/>
<comment type="similarity">
    <text evidence="1">Belongs to the Mg-chelatase subunits D/I family. ComM subfamily.</text>
</comment>
<dbReference type="InterPro" id="IPR003593">
    <property type="entry name" value="AAA+_ATPase"/>
</dbReference>
<dbReference type="PANTHER" id="PTHR32039:SF7">
    <property type="entry name" value="COMPETENCE PROTEIN COMM"/>
    <property type="match status" value="1"/>
</dbReference>
<feature type="domain" description="AAA+ ATPase" evidence="3">
    <location>
        <begin position="216"/>
        <end position="397"/>
    </location>
</feature>
<evidence type="ECO:0000256" key="1">
    <source>
        <dbReference type="ARBA" id="ARBA00006354"/>
    </source>
</evidence>
<dbReference type="NCBIfam" id="TIGR00368">
    <property type="entry name" value="YifB family Mg chelatase-like AAA ATPase"/>
    <property type="match status" value="1"/>
</dbReference>
<evidence type="ECO:0000313" key="5">
    <source>
        <dbReference type="Proteomes" id="UP001177295"/>
    </source>
</evidence>
<evidence type="ECO:0000259" key="3">
    <source>
        <dbReference type="SMART" id="SM00382"/>
    </source>
</evidence>
<dbReference type="SUPFAM" id="SSF54211">
    <property type="entry name" value="Ribosomal protein S5 domain 2-like"/>
    <property type="match status" value="1"/>
</dbReference>
<accession>A0ABY8WVT0</accession>
<organism evidence="4 5">
    <name type="scientific">Candidatus Southlakia epibionticum</name>
    <dbReference type="NCBI Taxonomy" id="3043284"/>
    <lineage>
        <taxon>Bacteria</taxon>
        <taxon>Candidatus Saccharimonadota</taxon>
        <taxon>Candidatus Saccharimonadia</taxon>
        <taxon>Candidatus Saccharimonadales</taxon>
        <taxon>Candidatus Saccharimonadaceae</taxon>
        <taxon>Candidatus Southlakia</taxon>
    </lineage>
</organism>
<dbReference type="InterPro" id="IPR004482">
    <property type="entry name" value="Mg_chelat-rel"/>
</dbReference>
<dbReference type="Pfam" id="PF13335">
    <property type="entry name" value="Mg_chelatase_C"/>
    <property type="match status" value="1"/>
</dbReference>
<dbReference type="SUPFAM" id="SSF52540">
    <property type="entry name" value="P-loop containing nucleoside triphosphate hydrolases"/>
    <property type="match status" value="1"/>
</dbReference>
<reference evidence="4 5" key="1">
    <citation type="journal article" date="2023" name="Cell">
        <title>Genetic manipulation of Patescibacteria provides mechanistic insights into microbial dark matter and the epibiotic lifestyle.</title>
        <authorList>
            <person name="Wang Y."/>
            <person name="Gallagher L.A."/>
            <person name="Andrade P.A."/>
            <person name="Liu A."/>
            <person name="Humphreys I.R."/>
            <person name="Turkarslan S."/>
            <person name="Cutler K.J."/>
            <person name="Arrieta-Ortiz M.L."/>
            <person name="Li Y."/>
            <person name="Radey M.C."/>
            <person name="McLean J.S."/>
            <person name="Cong Q."/>
            <person name="Baker D."/>
            <person name="Baliga N.S."/>
            <person name="Peterson S.B."/>
            <person name="Mougous J.D."/>
        </authorList>
    </citation>
    <scope>NUCLEOTIDE SEQUENCE [LARGE SCALE GENOMIC DNA]</scope>
    <source>
        <strain evidence="4 5">ML1</strain>
    </source>
</reference>
<dbReference type="Gene3D" id="3.40.50.300">
    <property type="entry name" value="P-loop containing nucleotide triphosphate hydrolases"/>
    <property type="match status" value="1"/>
</dbReference>
<dbReference type="EMBL" id="CP124550">
    <property type="protein sequence ID" value="WIO45774.1"/>
    <property type="molecule type" value="Genomic_DNA"/>
</dbReference>
<dbReference type="InterPro" id="IPR027417">
    <property type="entry name" value="P-loop_NTPase"/>
</dbReference>
<keyword evidence="5" id="KW-1185">Reference proteome</keyword>
<dbReference type="InterPro" id="IPR020568">
    <property type="entry name" value="Ribosomal_Su5_D2-typ_SF"/>
</dbReference>
<dbReference type="InterPro" id="IPR014721">
    <property type="entry name" value="Ribsml_uS5_D2-typ_fold_subgr"/>
</dbReference>
<dbReference type="Proteomes" id="UP001177295">
    <property type="component" value="Chromosome"/>
</dbReference>
<dbReference type="SMART" id="SM00382">
    <property type="entry name" value="AAA"/>
    <property type="match status" value="1"/>
</dbReference>
<evidence type="ECO:0000313" key="4">
    <source>
        <dbReference type="EMBL" id="WIO45774.1"/>
    </source>
</evidence>
<dbReference type="Pfam" id="PF01078">
    <property type="entry name" value="Mg_chelatase"/>
    <property type="match status" value="1"/>
</dbReference>
<dbReference type="Gene3D" id="3.30.230.10">
    <property type="match status" value="1"/>
</dbReference>
<dbReference type="PANTHER" id="PTHR32039">
    <property type="entry name" value="MAGNESIUM-CHELATASE SUBUNIT CHLI"/>
    <property type="match status" value="1"/>
</dbReference>
<gene>
    <name evidence="4" type="ORF">SEML1_0138</name>
</gene>